<keyword evidence="3" id="KW-1185">Reference proteome</keyword>
<comment type="caution">
    <text evidence="2">The sequence shown here is derived from an EMBL/GenBank/DDBJ whole genome shotgun (WGS) entry which is preliminary data.</text>
</comment>
<dbReference type="EMBL" id="SRLO01000939">
    <property type="protein sequence ID" value="TNN43895.1"/>
    <property type="molecule type" value="Genomic_DNA"/>
</dbReference>
<evidence type="ECO:0000313" key="3">
    <source>
        <dbReference type="Proteomes" id="UP000314294"/>
    </source>
</evidence>
<reference evidence="2 3" key="1">
    <citation type="submission" date="2019-03" db="EMBL/GenBank/DDBJ databases">
        <title>First draft genome of Liparis tanakae, snailfish: a comprehensive survey of snailfish specific genes.</title>
        <authorList>
            <person name="Kim W."/>
            <person name="Song I."/>
            <person name="Jeong J.-H."/>
            <person name="Kim D."/>
            <person name="Kim S."/>
            <person name="Ryu S."/>
            <person name="Song J.Y."/>
            <person name="Lee S.K."/>
        </authorList>
    </citation>
    <scope>NUCLEOTIDE SEQUENCE [LARGE SCALE GENOMIC DNA]</scope>
    <source>
        <tissue evidence="2">Muscle</tissue>
    </source>
</reference>
<sequence>MFLLLSGFGGEDDNSGWRTQKGSRPLPQPPPSPPPPPSMTMTFSVTARKPPFSNGMMSPERAHELAPHLVGPDKSFITK</sequence>
<dbReference type="Proteomes" id="UP000314294">
    <property type="component" value="Unassembled WGS sequence"/>
</dbReference>
<feature type="region of interest" description="Disordered" evidence="1">
    <location>
        <begin position="1"/>
        <end position="59"/>
    </location>
</feature>
<feature type="compositionally biased region" description="Pro residues" evidence="1">
    <location>
        <begin position="26"/>
        <end position="38"/>
    </location>
</feature>
<evidence type="ECO:0000313" key="2">
    <source>
        <dbReference type="EMBL" id="TNN43895.1"/>
    </source>
</evidence>
<dbReference type="AlphaFoldDB" id="A0A4Z2FSJ1"/>
<gene>
    <name evidence="2" type="ORF">EYF80_045917</name>
</gene>
<organism evidence="2 3">
    <name type="scientific">Liparis tanakae</name>
    <name type="common">Tanaka's snailfish</name>
    <dbReference type="NCBI Taxonomy" id="230148"/>
    <lineage>
        <taxon>Eukaryota</taxon>
        <taxon>Metazoa</taxon>
        <taxon>Chordata</taxon>
        <taxon>Craniata</taxon>
        <taxon>Vertebrata</taxon>
        <taxon>Euteleostomi</taxon>
        <taxon>Actinopterygii</taxon>
        <taxon>Neopterygii</taxon>
        <taxon>Teleostei</taxon>
        <taxon>Neoteleostei</taxon>
        <taxon>Acanthomorphata</taxon>
        <taxon>Eupercaria</taxon>
        <taxon>Perciformes</taxon>
        <taxon>Cottioidei</taxon>
        <taxon>Cottales</taxon>
        <taxon>Liparidae</taxon>
        <taxon>Liparis</taxon>
    </lineage>
</organism>
<name>A0A4Z2FSJ1_9TELE</name>
<proteinExistence type="predicted"/>
<protein>
    <submittedName>
        <fullName evidence="2">Uncharacterized protein</fullName>
    </submittedName>
</protein>
<evidence type="ECO:0000256" key="1">
    <source>
        <dbReference type="SAM" id="MobiDB-lite"/>
    </source>
</evidence>
<accession>A0A4Z2FSJ1</accession>